<protein>
    <recommendedName>
        <fullName evidence="4">C2 domain-containing protein</fullName>
    </recommendedName>
</protein>
<organism evidence="2 3">
    <name type="scientific">Leishmania orientalis</name>
    <dbReference type="NCBI Taxonomy" id="2249476"/>
    <lineage>
        <taxon>Eukaryota</taxon>
        <taxon>Discoba</taxon>
        <taxon>Euglenozoa</taxon>
        <taxon>Kinetoplastea</taxon>
        <taxon>Metakinetoplastina</taxon>
        <taxon>Trypanosomatida</taxon>
        <taxon>Trypanosomatidae</taxon>
        <taxon>Leishmaniinae</taxon>
        <taxon>Leishmania</taxon>
    </lineage>
</organism>
<name>A0A836GXK8_9TRYP</name>
<dbReference type="RefSeq" id="XP_067060720.1">
    <property type="nucleotide sequence ID" value="XM_067205168.1"/>
</dbReference>
<feature type="compositionally biased region" description="Low complexity" evidence="1">
    <location>
        <begin position="104"/>
        <end position="119"/>
    </location>
</feature>
<evidence type="ECO:0000256" key="1">
    <source>
        <dbReference type="SAM" id="MobiDB-lite"/>
    </source>
</evidence>
<sequence length="470" mass="48450">MADGMGEAYMDIRVCNLVLQQGTMPKGLNSGFHIDGLYVVLRCHEEVRRTSCLWPSAYAASAKESHSAAAQQAVGAGAYEEPDEEDMVWNEMFRFVVPSAVPSTAPAATPLSPQSLPAAHGGDSRSGFGAPYTRPLCQSGGSCSAGGGSCDIPGGAAPSMFTADGACGFGASYKPPHSSHALSSPSFQSAAAQQQSSGPHNSSRPTEAKATNSPLFYPTVELELWRSTPPSENLLGRYTYHVPMELMQAGYDLSSLDSVVERVVLLHTKEAPSIMGNFYGWSGHRLSLRLRVQAVGLAPLVPAQLPQHGSDTMMTAANMAGSGVYPVSSSAITSGAPLAGAPPFTAAGVYGSPLGTLNPVLASLLAPLGVSTGVSAAGNVAPGETMSMPGGMGGDILHRAPRPPLFWMFPPASGATAGMGGRALPPHLPGVSPATLQSSAQGILGDGDLAWQSSTTQPTVYPPHGLPQKR</sequence>
<keyword evidence="3" id="KW-1185">Reference proteome</keyword>
<dbReference type="EMBL" id="JAFHLR010000031">
    <property type="protein sequence ID" value="KAG5471603.1"/>
    <property type="molecule type" value="Genomic_DNA"/>
</dbReference>
<dbReference type="AlphaFoldDB" id="A0A836GXK8"/>
<evidence type="ECO:0000313" key="3">
    <source>
        <dbReference type="Proteomes" id="UP000674143"/>
    </source>
</evidence>
<dbReference type="KEGG" id="loi:92359102"/>
<accession>A0A836GXK8</accession>
<feature type="region of interest" description="Disordered" evidence="1">
    <location>
        <begin position="104"/>
        <end position="127"/>
    </location>
</feature>
<evidence type="ECO:0000313" key="2">
    <source>
        <dbReference type="EMBL" id="KAG5471603.1"/>
    </source>
</evidence>
<feature type="region of interest" description="Disordered" evidence="1">
    <location>
        <begin position="446"/>
        <end position="470"/>
    </location>
</feature>
<evidence type="ECO:0008006" key="4">
    <source>
        <dbReference type="Google" id="ProtNLM"/>
    </source>
</evidence>
<gene>
    <name evidence="2" type="ORF">LSCM4_03152</name>
</gene>
<feature type="compositionally biased region" description="Polar residues" evidence="1">
    <location>
        <begin position="198"/>
        <end position="212"/>
    </location>
</feature>
<feature type="compositionally biased region" description="Low complexity" evidence="1">
    <location>
        <begin position="179"/>
        <end position="197"/>
    </location>
</feature>
<proteinExistence type="predicted"/>
<reference evidence="2 3" key="1">
    <citation type="submission" date="2021-02" db="EMBL/GenBank/DDBJ databases">
        <title>Leishmania (Mundinia) orientalis Genome sequencing and assembly.</title>
        <authorList>
            <person name="Almutairi H."/>
            <person name="Gatherer D."/>
        </authorList>
    </citation>
    <scope>NUCLEOTIDE SEQUENCE [LARGE SCALE GENOMIC DNA]</scope>
    <source>
        <strain evidence="2">LSCM4</strain>
    </source>
</reference>
<comment type="caution">
    <text evidence="2">The sequence shown here is derived from an EMBL/GenBank/DDBJ whole genome shotgun (WGS) entry which is preliminary data.</text>
</comment>
<dbReference type="Proteomes" id="UP000674143">
    <property type="component" value="Chromosome 31"/>
</dbReference>
<feature type="compositionally biased region" description="Pro residues" evidence="1">
    <location>
        <begin position="460"/>
        <end position="470"/>
    </location>
</feature>
<feature type="region of interest" description="Disordered" evidence="1">
    <location>
        <begin position="179"/>
        <end position="212"/>
    </location>
</feature>
<dbReference type="GeneID" id="92359102"/>